<dbReference type="EMBL" id="CP003740">
    <property type="protein sequence ID" value="AGI67646.1"/>
    <property type="molecule type" value="Genomic_DNA"/>
</dbReference>
<evidence type="ECO:0000256" key="1">
    <source>
        <dbReference type="ARBA" id="ARBA00005568"/>
    </source>
</evidence>
<dbReference type="Proteomes" id="UP000005307">
    <property type="component" value="Chromosome"/>
</dbReference>
<dbReference type="EC" id="4.1.2.52" evidence="5"/>
<dbReference type="InterPro" id="IPR050251">
    <property type="entry name" value="HpcH-HpaI_aldolase"/>
</dbReference>
<organism evidence="5 6">
    <name type="scientific">Octadecabacter antarcticus 307</name>
    <dbReference type="NCBI Taxonomy" id="391626"/>
    <lineage>
        <taxon>Bacteria</taxon>
        <taxon>Pseudomonadati</taxon>
        <taxon>Pseudomonadota</taxon>
        <taxon>Alphaproteobacteria</taxon>
        <taxon>Rhodobacterales</taxon>
        <taxon>Roseobacteraceae</taxon>
        <taxon>Octadecabacter</taxon>
    </lineage>
</organism>
<comment type="similarity">
    <text evidence="1">Belongs to the HpcH/HpaI aldolase family.</text>
</comment>
<keyword evidence="6" id="KW-1185">Reference proteome</keyword>
<dbReference type="SUPFAM" id="SSF51621">
    <property type="entry name" value="Phosphoenolpyruvate/pyruvate domain"/>
    <property type="match status" value="1"/>
</dbReference>
<dbReference type="PANTHER" id="PTHR30502:SF0">
    <property type="entry name" value="PHOSPHOENOLPYRUVATE CARBOXYLASE FAMILY PROTEIN"/>
    <property type="match status" value="1"/>
</dbReference>
<dbReference type="OrthoDB" id="9802624at2"/>
<keyword evidence="2" id="KW-0479">Metal-binding</keyword>
<sequence>MQNNKLKQLWAAGKPAMNGWCSIGNPFTAEIMAAQGYDSVTIDIQHGALDYGDALPMLQAMRASSATLMARVPWRDPGYIMKALDAGAMGIICPMVNNRTEAEEFVSYMRYPPYGQRSFGPTRAAVAIPGYGVAANDEVLALAMIETADGIANLDEIAATPGLDGIYVGPADLTLGTQEGRLPPGFDRQEPEMIALIKQIAEACKANAISACLHCGTPEYATQAIGWGYNLTTVSGDSRLLAGAAGASVTAWRKLNGRDGDAGDDGGMY</sequence>
<evidence type="ECO:0000256" key="2">
    <source>
        <dbReference type="ARBA" id="ARBA00022723"/>
    </source>
</evidence>
<reference evidence="5 6" key="1">
    <citation type="journal article" date="2013" name="PLoS ONE">
        <title>Poles Apart: Arctic and Antarctic Octadecabacter strains Share High Genome Plasticity and a New Type of Xanthorhodopsin.</title>
        <authorList>
            <person name="Vollmers J."/>
            <person name="Voget S."/>
            <person name="Dietrich S."/>
            <person name="Gollnow K."/>
            <person name="Smits M."/>
            <person name="Meyer K."/>
            <person name="Brinkhoff T."/>
            <person name="Simon M."/>
            <person name="Daniel R."/>
        </authorList>
    </citation>
    <scope>NUCLEOTIDE SEQUENCE [LARGE SCALE GENOMIC DNA]</scope>
    <source>
        <strain evidence="5 6">307</strain>
    </source>
</reference>
<dbReference type="GO" id="GO:0005737">
    <property type="term" value="C:cytoplasm"/>
    <property type="evidence" value="ECO:0007669"/>
    <property type="project" value="TreeGrafter"/>
</dbReference>
<dbReference type="HOGENOM" id="CLU_059964_3_2_5"/>
<evidence type="ECO:0000259" key="4">
    <source>
        <dbReference type="Pfam" id="PF03328"/>
    </source>
</evidence>
<keyword evidence="3 5" id="KW-0456">Lyase</keyword>
<accession>M9RB64</accession>
<dbReference type="KEGG" id="oat:OAN307_c20010"/>
<dbReference type="Pfam" id="PF03328">
    <property type="entry name" value="HpcH_HpaI"/>
    <property type="match status" value="1"/>
</dbReference>
<dbReference type="eggNOG" id="COG3836">
    <property type="taxonomic scope" value="Bacteria"/>
</dbReference>
<evidence type="ECO:0000313" key="5">
    <source>
        <dbReference type="EMBL" id="AGI67646.1"/>
    </source>
</evidence>
<dbReference type="InterPro" id="IPR015813">
    <property type="entry name" value="Pyrv/PenolPyrv_kinase-like_dom"/>
</dbReference>
<feature type="domain" description="HpcH/HpaI aldolase/citrate lyase" evidence="4">
    <location>
        <begin position="20"/>
        <end position="212"/>
    </location>
</feature>
<dbReference type="InterPro" id="IPR040442">
    <property type="entry name" value="Pyrv_kinase-like_dom_sf"/>
</dbReference>
<dbReference type="STRING" id="391626.OAN307_c20010"/>
<gene>
    <name evidence="5" type="primary">hpcH</name>
    <name evidence="5" type="ORF">OAN307_c20010</name>
</gene>
<proteinExistence type="inferred from homology"/>
<dbReference type="GO" id="GO:0046872">
    <property type="term" value="F:metal ion binding"/>
    <property type="evidence" value="ECO:0007669"/>
    <property type="project" value="UniProtKB-KW"/>
</dbReference>
<evidence type="ECO:0000256" key="3">
    <source>
        <dbReference type="ARBA" id="ARBA00023239"/>
    </source>
</evidence>
<dbReference type="PANTHER" id="PTHR30502">
    <property type="entry name" value="2-KETO-3-DEOXY-L-RHAMNONATE ALDOLASE"/>
    <property type="match status" value="1"/>
</dbReference>
<name>M9RB64_9RHOB</name>
<dbReference type="AlphaFoldDB" id="M9RB64"/>
<dbReference type="Gene3D" id="3.20.20.60">
    <property type="entry name" value="Phosphoenolpyruvate-binding domains"/>
    <property type="match status" value="1"/>
</dbReference>
<protein>
    <submittedName>
        <fullName evidence="5">Putative 4-hydroxy-2-oxo-heptane-1,7-dioate aldolase HpcH</fullName>
        <ecNumber evidence="5">4.1.2.52</ecNumber>
    </submittedName>
</protein>
<dbReference type="InterPro" id="IPR005000">
    <property type="entry name" value="Aldolase/citrate-lyase_domain"/>
</dbReference>
<dbReference type="GO" id="GO:0016832">
    <property type="term" value="F:aldehyde-lyase activity"/>
    <property type="evidence" value="ECO:0007669"/>
    <property type="project" value="TreeGrafter"/>
</dbReference>
<evidence type="ECO:0000313" key="6">
    <source>
        <dbReference type="Proteomes" id="UP000005307"/>
    </source>
</evidence>